<dbReference type="InterPro" id="IPR041440">
    <property type="entry name" value="HypF_C"/>
</dbReference>
<dbReference type="InterPro" id="IPR051060">
    <property type="entry name" value="Carbamoyltrans_HypF-like"/>
</dbReference>
<evidence type="ECO:0000256" key="4">
    <source>
        <dbReference type="ARBA" id="ARBA00022723"/>
    </source>
</evidence>
<dbReference type="GO" id="GO:0051604">
    <property type="term" value="P:protein maturation"/>
    <property type="evidence" value="ECO:0007669"/>
    <property type="project" value="TreeGrafter"/>
</dbReference>
<keyword evidence="5" id="KW-0863">Zinc-finger</keyword>
<feature type="non-terminal residue" evidence="12">
    <location>
        <position position="1"/>
    </location>
</feature>
<evidence type="ECO:0000313" key="12">
    <source>
        <dbReference type="EMBL" id="VAW07081.1"/>
    </source>
</evidence>
<dbReference type="Gene3D" id="3.30.110.120">
    <property type="match status" value="1"/>
</dbReference>
<dbReference type="InterPro" id="IPR043129">
    <property type="entry name" value="ATPase_NBD"/>
</dbReference>
<name>A0A3B0SLE5_9ZZZZ</name>
<feature type="domain" description="HypF Kae1-like" evidence="10">
    <location>
        <begin position="78"/>
        <end position="174"/>
    </location>
</feature>
<dbReference type="AlphaFoldDB" id="A0A3B0SLE5"/>
<feature type="domain" description="Carbamoyltransferase Kae1-like" evidence="11">
    <location>
        <begin position="183"/>
        <end position="422"/>
    </location>
</feature>
<dbReference type="GO" id="GO:0016743">
    <property type="term" value="F:carboxyl- or carbamoyltransferase activity"/>
    <property type="evidence" value="ECO:0007669"/>
    <property type="project" value="TreeGrafter"/>
</dbReference>
<sequence length="431" mass="46223">GDVWVMTSGNRSQEPIAHANDEARTRLTSLCDAFVMHDRGIVVPVDDSVTRILDGSEMPVRRSRGYAPFPVTLPIDVPPLLATGGELKATFCLGSGRHGFMSQHIGDMENLETLDAFTTAVDHMQRLFRIEPEIIVTDMHPGYLSGQWAERIADGRPVIRVQHHHAHIASVMAEHGVTAPVIGFSFDGTGYGTDGTVWGGEVLIADYARFERVAHLAPVPLPGGDAAVRRPYRMALSHLWAAGVSWSPDLPPVGAAPPDERRVLLAQLEGDLNTVPTSSMGRLFDAVSALAGVRQTITYEAQAAIELEAVADSVADGGYSFGIEADIIDPSPVLTSIVQDVRAGVPIGVIAMRFHRAVADVITRVAMSIRDREGISTIGLSGGVFANVTLTSMVRDRLEEVGFRVLTHRVVPPNDGGLALGQAMVAATRAR</sequence>
<evidence type="ECO:0000259" key="11">
    <source>
        <dbReference type="Pfam" id="PF22521"/>
    </source>
</evidence>
<comment type="similarity">
    <text evidence="2">Belongs to the carbamoyltransferase HypF family.</text>
</comment>
<comment type="catalytic activity">
    <reaction evidence="7">
        <text>C-terminal L-cysteinyl-[HypE protein] + carbamoyl phosphate + ATP + H2O = C-terminal S-carboxamide-L-cysteinyl-[HypE protein] + AMP + phosphate + diphosphate + H(+)</text>
        <dbReference type="Rhea" id="RHEA:55636"/>
        <dbReference type="Rhea" id="RHEA-COMP:14247"/>
        <dbReference type="Rhea" id="RHEA-COMP:14392"/>
        <dbReference type="ChEBI" id="CHEBI:15377"/>
        <dbReference type="ChEBI" id="CHEBI:15378"/>
        <dbReference type="ChEBI" id="CHEBI:30616"/>
        <dbReference type="ChEBI" id="CHEBI:33019"/>
        <dbReference type="ChEBI" id="CHEBI:43474"/>
        <dbReference type="ChEBI" id="CHEBI:58228"/>
        <dbReference type="ChEBI" id="CHEBI:76913"/>
        <dbReference type="ChEBI" id="CHEBI:139126"/>
        <dbReference type="ChEBI" id="CHEBI:456215"/>
    </reaction>
</comment>
<evidence type="ECO:0000256" key="6">
    <source>
        <dbReference type="ARBA" id="ARBA00022833"/>
    </source>
</evidence>
<organism evidence="12">
    <name type="scientific">hydrothermal vent metagenome</name>
    <dbReference type="NCBI Taxonomy" id="652676"/>
    <lineage>
        <taxon>unclassified sequences</taxon>
        <taxon>metagenomes</taxon>
        <taxon>ecological metagenomes</taxon>
    </lineage>
</organism>
<protein>
    <recommendedName>
        <fullName evidence="8">Carbamoyl phosphate-converting enzyme HypF</fullName>
    </recommendedName>
    <alternativeName>
        <fullName evidence="9">[NiFe]-hydrogenase maturation factor HypF</fullName>
    </alternativeName>
</protein>
<dbReference type="SUPFAM" id="SSF53067">
    <property type="entry name" value="Actin-like ATPase domain"/>
    <property type="match status" value="1"/>
</dbReference>
<evidence type="ECO:0000256" key="1">
    <source>
        <dbReference type="ARBA" id="ARBA00004711"/>
    </source>
</evidence>
<dbReference type="Gene3D" id="3.30.420.360">
    <property type="match status" value="1"/>
</dbReference>
<reference evidence="12" key="1">
    <citation type="submission" date="2018-06" db="EMBL/GenBank/DDBJ databases">
        <authorList>
            <person name="Zhirakovskaya E."/>
        </authorList>
    </citation>
    <scope>NUCLEOTIDE SEQUENCE</scope>
</reference>
<proteinExistence type="inferred from homology"/>
<dbReference type="Pfam" id="PF22521">
    <property type="entry name" value="HypF_C_2"/>
    <property type="match status" value="1"/>
</dbReference>
<dbReference type="PANTHER" id="PTHR42959">
    <property type="entry name" value="CARBAMOYLTRANSFERASE"/>
    <property type="match status" value="1"/>
</dbReference>
<evidence type="ECO:0000256" key="5">
    <source>
        <dbReference type="ARBA" id="ARBA00022771"/>
    </source>
</evidence>
<dbReference type="Pfam" id="PF17788">
    <property type="entry name" value="HypF_C"/>
    <property type="match status" value="1"/>
</dbReference>
<evidence type="ECO:0000256" key="2">
    <source>
        <dbReference type="ARBA" id="ARBA00008097"/>
    </source>
</evidence>
<dbReference type="SUPFAM" id="SSF55821">
    <property type="entry name" value="YrdC/RibB"/>
    <property type="match status" value="1"/>
</dbReference>
<evidence type="ECO:0000256" key="8">
    <source>
        <dbReference type="ARBA" id="ARBA00075001"/>
    </source>
</evidence>
<dbReference type="InterPro" id="IPR055128">
    <property type="entry name" value="HypF_C_2"/>
</dbReference>
<dbReference type="PANTHER" id="PTHR42959:SF1">
    <property type="entry name" value="CARBAMOYLTRANSFERASE HYPF"/>
    <property type="match status" value="1"/>
</dbReference>
<evidence type="ECO:0000256" key="3">
    <source>
        <dbReference type="ARBA" id="ARBA00022598"/>
    </source>
</evidence>
<dbReference type="Gene3D" id="3.30.420.40">
    <property type="match status" value="1"/>
</dbReference>
<gene>
    <name evidence="12" type="ORF">MNBD_ACTINO01-2565</name>
</gene>
<keyword evidence="6" id="KW-0862">Zinc</keyword>
<dbReference type="FunFam" id="3.30.420.40:FF:000124">
    <property type="entry name" value="Carbamoyltransferase HypF"/>
    <property type="match status" value="1"/>
</dbReference>
<accession>A0A3B0SLE5</accession>
<evidence type="ECO:0000256" key="7">
    <source>
        <dbReference type="ARBA" id="ARBA00048220"/>
    </source>
</evidence>
<comment type="pathway">
    <text evidence="1">Protein modification; [NiFe] hydrogenase maturation.</text>
</comment>
<dbReference type="GO" id="GO:0016874">
    <property type="term" value="F:ligase activity"/>
    <property type="evidence" value="ECO:0007669"/>
    <property type="project" value="UniProtKB-KW"/>
</dbReference>
<keyword evidence="4" id="KW-0479">Metal-binding</keyword>
<evidence type="ECO:0000259" key="10">
    <source>
        <dbReference type="Pfam" id="PF17788"/>
    </source>
</evidence>
<dbReference type="GO" id="GO:0008270">
    <property type="term" value="F:zinc ion binding"/>
    <property type="evidence" value="ECO:0007669"/>
    <property type="project" value="UniProtKB-KW"/>
</dbReference>
<dbReference type="EMBL" id="UOEI01000504">
    <property type="protein sequence ID" value="VAW07081.1"/>
    <property type="molecule type" value="Genomic_DNA"/>
</dbReference>
<dbReference type="Gene3D" id="3.90.870.40">
    <property type="match status" value="1"/>
</dbReference>
<dbReference type="InterPro" id="IPR017945">
    <property type="entry name" value="DHBP_synth_RibB-like_a/b_dom"/>
</dbReference>
<keyword evidence="3" id="KW-0436">Ligase</keyword>
<evidence type="ECO:0000256" key="9">
    <source>
        <dbReference type="ARBA" id="ARBA00078219"/>
    </source>
</evidence>